<dbReference type="GO" id="GO:0005524">
    <property type="term" value="F:ATP binding"/>
    <property type="evidence" value="ECO:0007669"/>
    <property type="project" value="UniProtKB-KW"/>
</dbReference>
<dbReference type="OrthoDB" id="8481147at2"/>
<dbReference type="Proteomes" id="UP000182130">
    <property type="component" value="Unassembled WGS sequence"/>
</dbReference>
<comment type="similarity">
    <text evidence="1">Belongs to the ABC transporter superfamily.</text>
</comment>
<evidence type="ECO:0000256" key="1">
    <source>
        <dbReference type="ARBA" id="ARBA00005417"/>
    </source>
</evidence>
<dbReference type="InterPro" id="IPR050319">
    <property type="entry name" value="ABC_transp_ATP-bind"/>
</dbReference>
<dbReference type="AlphaFoldDB" id="A0A1G8N726"/>
<evidence type="ECO:0000313" key="6">
    <source>
        <dbReference type="Proteomes" id="UP000182130"/>
    </source>
</evidence>
<dbReference type="EMBL" id="FNEI01000004">
    <property type="protein sequence ID" value="SDI75905.1"/>
    <property type="molecule type" value="Genomic_DNA"/>
</dbReference>
<dbReference type="InterPro" id="IPR003439">
    <property type="entry name" value="ABC_transporter-like_ATP-bd"/>
</dbReference>
<organism evidence="5 6">
    <name type="scientific">Arthrobacter cupressi</name>
    <dbReference type="NCBI Taxonomy" id="1045773"/>
    <lineage>
        <taxon>Bacteria</taxon>
        <taxon>Bacillati</taxon>
        <taxon>Actinomycetota</taxon>
        <taxon>Actinomycetes</taxon>
        <taxon>Micrococcales</taxon>
        <taxon>Micrococcaceae</taxon>
        <taxon>Arthrobacter</taxon>
    </lineage>
</organism>
<evidence type="ECO:0000256" key="3">
    <source>
        <dbReference type="ARBA" id="ARBA00022741"/>
    </source>
</evidence>
<accession>A0A1G8N726</accession>
<dbReference type="PROSITE" id="PS00211">
    <property type="entry name" value="ABC_TRANSPORTER_1"/>
    <property type="match status" value="1"/>
</dbReference>
<dbReference type="InterPro" id="IPR027417">
    <property type="entry name" value="P-loop_NTPase"/>
</dbReference>
<dbReference type="SMART" id="SM00382">
    <property type="entry name" value="AAA"/>
    <property type="match status" value="1"/>
</dbReference>
<keyword evidence="2" id="KW-0813">Transport</keyword>
<name>A0A1G8N726_9MICC</name>
<proteinExistence type="inferred from homology"/>
<dbReference type="CDD" id="cd03257">
    <property type="entry name" value="ABC_NikE_OppD_transporters"/>
    <property type="match status" value="1"/>
</dbReference>
<sequence length="276" mass="30039">MSSNIIEISGLNKTFRVGGKHEPVRALDDVSVTVREGSCLAVVGESGSGKTTLARVLVGLETKDSGEVRIAGSPVTASLRRREQRRRARAVQMVFQDPNGSLNRRLPVGAAVDEVLRAHFRLSAAERRARVSELFRSVGLTDAHAQSLPANLSGGQKQRVAIARAFAAEPQVIVLDEAVSALDVSVQAQVLDLLHELRRDKGLSYLFITHDLSVVRTIADDVLVMRHGQVLERGSVGDVLDRPRSPYTKLLLECAPKPGWKPRRGVIDHLNSEIAS</sequence>
<evidence type="ECO:0000313" key="5">
    <source>
        <dbReference type="EMBL" id="SDI75905.1"/>
    </source>
</evidence>
<dbReference type="InterPro" id="IPR003593">
    <property type="entry name" value="AAA+_ATPase"/>
</dbReference>
<keyword evidence="4 5" id="KW-0067">ATP-binding</keyword>
<dbReference type="PANTHER" id="PTHR43776:SF7">
    <property type="entry name" value="D,D-DIPEPTIDE TRANSPORT ATP-BINDING PROTEIN DDPF-RELATED"/>
    <property type="match status" value="1"/>
</dbReference>
<keyword evidence="6" id="KW-1185">Reference proteome</keyword>
<dbReference type="SUPFAM" id="SSF52540">
    <property type="entry name" value="P-loop containing nucleoside triphosphate hydrolases"/>
    <property type="match status" value="1"/>
</dbReference>
<dbReference type="Gene3D" id="3.40.50.300">
    <property type="entry name" value="P-loop containing nucleotide triphosphate hydrolases"/>
    <property type="match status" value="1"/>
</dbReference>
<dbReference type="InterPro" id="IPR017871">
    <property type="entry name" value="ABC_transporter-like_CS"/>
</dbReference>
<evidence type="ECO:0000256" key="2">
    <source>
        <dbReference type="ARBA" id="ARBA00022448"/>
    </source>
</evidence>
<dbReference type="PROSITE" id="PS50893">
    <property type="entry name" value="ABC_TRANSPORTER_2"/>
    <property type="match status" value="1"/>
</dbReference>
<dbReference type="RefSeq" id="WP_084110879.1">
    <property type="nucleotide sequence ID" value="NZ_FNEI01000004.1"/>
</dbReference>
<protein>
    <submittedName>
        <fullName evidence="5">Peptide/nickel transport system ATP-binding protein</fullName>
    </submittedName>
</protein>
<dbReference type="STRING" id="1045773.SAMN05216555_104161"/>
<keyword evidence="3" id="KW-0547">Nucleotide-binding</keyword>
<reference evidence="6" key="1">
    <citation type="submission" date="2016-10" db="EMBL/GenBank/DDBJ databases">
        <authorList>
            <person name="Varghese N."/>
            <person name="Submissions S."/>
        </authorList>
    </citation>
    <scope>NUCLEOTIDE SEQUENCE [LARGE SCALE GENOMIC DNA]</scope>
    <source>
        <strain evidence="6">CGMCC 1.10783</strain>
    </source>
</reference>
<evidence type="ECO:0000256" key="4">
    <source>
        <dbReference type="ARBA" id="ARBA00022840"/>
    </source>
</evidence>
<dbReference type="Pfam" id="PF00005">
    <property type="entry name" value="ABC_tran"/>
    <property type="match status" value="1"/>
</dbReference>
<dbReference type="GO" id="GO:0055085">
    <property type="term" value="P:transmembrane transport"/>
    <property type="evidence" value="ECO:0007669"/>
    <property type="project" value="UniProtKB-ARBA"/>
</dbReference>
<dbReference type="GO" id="GO:0016887">
    <property type="term" value="F:ATP hydrolysis activity"/>
    <property type="evidence" value="ECO:0007669"/>
    <property type="project" value="InterPro"/>
</dbReference>
<gene>
    <name evidence="5" type="ORF">SAMN05216555_104161</name>
</gene>
<dbReference type="PANTHER" id="PTHR43776">
    <property type="entry name" value="TRANSPORT ATP-BINDING PROTEIN"/>
    <property type="match status" value="1"/>
</dbReference>